<protein>
    <recommendedName>
        <fullName evidence="1">PHP domain-containing protein</fullName>
    </recommendedName>
</protein>
<dbReference type="AlphaFoldDB" id="A0A4R6LJG0"/>
<gene>
    <name evidence="2" type="ORF">DFR79_13014</name>
</gene>
<comment type="caution">
    <text evidence="2">The sequence shown here is derived from an EMBL/GenBank/DDBJ whole genome shotgun (WGS) entry which is preliminary data.</text>
</comment>
<dbReference type="InterPro" id="IPR004013">
    <property type="entry name" value="PHP_dom"/>
</dbReference>
<feature type="domain" description="PHP" evidence="1">
    <location>
        <begin position="7"/>
        <end position="119"/>
    </location>
</feature>
<dbReference type="InterPro" id="IPR016195">
    <property type="entry name" value="Pol/histidinol_Pase-like"/>
</dbReference>
<evidence type="ECO:0000313" key="3">
    <source>
        <dbReference type="Proteomes" id="UP000295064"/>
    </source>
</evidence>
<evidence type="ECO:0000313" key="2">
    <source>
        <dbReference type="EMBL" id="TDO78272.1"/>
    </source>
</evidence>
<evidence type="ECO:0000259" key="1">
    <source>
        <dbReference type="Pfam" id="PF02811"/>
    </source>
</evidence>
<accession>A0A4R6LJG0</accession>
<organism evidence="2 3">
    <name type="scientific">Halanaerobium saccharolyticum</name>
    <dbReference type="NCBI Taxonomy" id="43595"/>
    <lineage>
        <taxon>Bacteria</taxon>
        <taxon>Bacillati</taxon>
        <taxon>Bacillota</taxon>
        <taxon>Clostridia</taxon>
        <taxon>Halanaerobiales</taxon>
        <taxon>Halanaerobiaceae</taxon>
        <taxon>Halanaerobium</taxon>
    </lineage>
</organism>
<dbReference type="Pfam" id="PF13263">
    <property type="entry name" value="PHP_C"/>
    <property type="match status" value="1"/>
</dbReference>
<dbReference type="OrthoDB" id="9777619at2"/>
<dbReference type="Proteomes" id="UP000295064">
    <property type="component" value="Unassembled WGS sequence"/>
</dbReference>
<sequence length="229" mass="26010">MDKFKIELHAHSAESSRCGSIGAEEVIRKYSKAGFNVLVLTDHYYARFFDKLTNLSWEKQIEKYLKGYKTACQAAKNLNFKVFLGLEIKFNDDPNEYLIYGLKEDFLINHPNLHRLSLEEFRTLTIDQNEEILIYQAHPFRPGMAPAAANLLDGLEVYNGNPRHNSKNDKALSYAEEHDLNMISGSDFHEAEDLGRGGLAADKMPAAVSDLCSLLRSGNYKLIKNGEYQ</sequence>
<dbReference type="InterPro" id="IPR052018">
    <property type="entry name" value="PHP_domain"/>
</dbReference>
<dbReference type="Pfam" id="PF02811">
    <property type="entry name" value="PHP"/>
    <property type="match status" value="1"/>
</dbReference>
<dbReference type="RefSeq" id="WP_133515998.1">
    <property type="nucleotide sequence ID" value="NZ_SNWX01000030.1"/>
</dbReference>
<dbReference type="PANTHER" id="PTHR42924:SF3">
    <property type="entry name" value="POLYMERASE_HISTIDINOL PHOSPHATASE N-TERMINAL DOMAIN-CONTAINING PROTEIN"/>
    <property type="match status" value="1"/>
</dbReference>
<reference evidence="2 3" key="1">
    <citation type="submission" date="2019-03" db="EMBL/GenBank/DDBJ databases">
        <title>Subsurface microbial communities from deep shales in Ohio and West Virginia, USA.</title>
        <authorList>
            <person name="Wrighton K."/>
        </authorList>
    </citation>
    <scope>NUCLEOTIDE SEQUENCE [LARGE SCALE GENOMIC DNA]</scope>
    <source>
        <strain evidence="2 3">MA284_T2</strain>
    </source>
</reference>
<dbReference type="GO" id="GO:0004534">
    <property type="term" value="F:5'-3' RNA exonuclease activity"/>
    <property type="evidence" value="ECO:0007669"/>
    <property type="project" value="TreeGrafter"/>
</dbReference>
<dbReference type="GO" id="GO:0035312">
    <property type="term" value="F:5'-3' DNA exonuclease activity"/>
    <property type="evidence" value="ECO:0007669"/>
    <property type="project" value="TreeGrafter"/>
</dbReference>
<dbReference type="Gene3D" id="3.20.20.140">
    <property type="entry name" value="Metal-dependent hydrolases"/>
    <property type="match status" value="1"/>
</dbReference>
<dbReference type="EMBL" id="SNWX01000030">
    <property type="protein sequence ID" value="TDO78272.1"/>
    <property type="molecule type" value="Genomic_DNA"/>
</dbReference>
<dbReference type="SUPFAM" id="SSF89550">
    <property type="entry name" value="PHP domain-like"/>
    <property type="match status" value="1"/>
</dbReference>
<proteinExistence type="predicted"/>
<dbReference type="PANTHER" id="PTHR42924">
    <property type="entry name" value="EXONUCLEASE"/>
    <property type="match status" value="1"/>
</dbReference>
<name>A0A4R6LJG0_9FIRM</name>
<dbReference type="CDD" id="cd07432">
    <property type="entry name" value="PHP_HisPPase"/>
    <property type="match status" value="1"/>
</dbReference>